<dbReference type="Proteomes" id="UP000031563">
    <property type="component" value="Unassembled WGS sequence"/>
</dbReference>
<evidence type="ECO:0000256" key="2">
    <source>
        <dbReference type="ARBA" id="ARBA00022741"/>
    </source>
</evidence>
<dbReference type="Gene3D" id="3.30.450.90">
    <property type="match status" value="1"/>
</dbReference>
<dbReference type="GO" id="GO:0005886">
    <property type="term" value="C:plasma membrane"/>
    <property type="evidence" value="ECO:0007669"/>
    <property type="project" value="TreeGrafter"/>
</dbReference>
<dbReference type="CDD" id="cd01129">
    <property type="entry name" value="PulE-GspE-like"/>
    <property type="match status" value="1"/>
</dbReference>
<dbReference type="AlphaFoldDB" id="A0A0F5IBE5"/>
<keyword evidence="3" id="KW-0067">ATP-binding</keyword>
<accession>A0A0F5IBE5</accession>
<comment type="similarity">
    <text evidence="1">Belongs to the GSP E family.</text>
</comment>
<dbReference type="SUPFAM" id="SSF52540">
    <property type="entry name" value="P-loop containing nucleoside triphosphate hydrolases"/>
    <property type="match status" value="1"/>
</dbReference>
<dbReference type="NCBIfam" id="NF041000">
    <property type="entry name" value="ATPase_ComGA"/>
    <property type="match status" value="1"/>
</dbReference>
<keyword evidence="6" id="KW-1185">Reference proteome</keyword>
<dbReference type="GO" id="GO:0005524">
    <property type="term" value="F:ATP binding"/>
    <property type="evidence" value="ECO:0007669"/>
    <property type="project" value="UniProtKB-KW"/>
</dbReference>
<evidence type="ECO:0000259" key="4">
    <source>
        <dbReference type="PROSITE" id="PS00662"/>
    </source>
</evidence>
<dbReference type="Gene3D" id="3.40.50.300">
    <property type="entry name" value="P-loop containing nucleotide triphosphate hydrolases"/>
    <property type="match status" value="1"/>
</dbReference>
<dbReference type="EMBL" id="JWIR02000006">
    <property type="protein sequence ID" value="KKB42924.1"/>
    <property type="molecule type" value="Genomic_DNA"/>
</dbReference>
<dbReference type="PANTHER" id="PTHR30258">
    <property type="entry name" value="TYPE II SECRETION SYSTEM PROTEIN GSPE-RELATED"/>
    <property type="match status" value="1"/>
</dbReference>
<protein>
    <submittedName>
        <fullName evidence="5">Late competence protein ComGA</fullName>
    </submittedName>
</protein>
<organism evidence="5 6">
    <name type="scientific">Bacillus thermotolerans</name>
    <name type="common">Quasibacillus thermotolerans</name>
    <dbReference type="NCBI Taxonomy" id="1221996"/>
    <lineage>
        <taxon>Bacteria</taxon>
        <taxon>Bacillati</taxon>
        <taxon>Bacillota</taxon>
        <taxon>Bacilli</taxon>
        <taxon>Bacillales</taxon>
        <taxon>Bacillaceae</taxon>
        <taxon>Bacillus</taxon>
    </lineage>
</organism>
<keyword evidence="2" id="KW-0547">Nucleotide-binding</keyword>
<dbReference type="Pfam" id="PF00437">
    <property type="entry name" value="T2SSE"/>
    <property type="match status" value="1"/>
</dbReference>
<evidence type="ECO:0000313" key="6">
    <source>
        <dbReference type="Proteomes" id="UP000031563"/>
    </source>
</evidence>
<gene>
    <name evidence="5" type="ORF">QY95_03031</name>
</gene>
<dbReference type="InterPro" id="IPR001482">
    <property type="entry name" value="T2SS/T4SS_dom"/>
</dbReference>
<dbReference type="InterPro" id="IPR027417">
    <property type="entry name" value="P-loop_NTPase"/>
</dbReference>
<comment type="caution">
    <text evidence="5">The sequence shown here is derived from an EMBL/GenBank/DDBJ whole genome shotgun (WGS) entry which is preliminary data.</text>
</comment>
<dbReference type="PROSITE" id="PS00662">
    <property type="entry name" value="T2SP_E"/>
    <property type="match status" value="1"/>
</dbReference>
<dbReference type="InterPro" id="IPR003593">
    <property type="entry name" value="AAA+_ATPase"/>
</dbReference>
<dbReference type="STRING" id="1221996.QY95_03031"/>
<sequence>MSVAYWKGGEINQVSIEETVEELLGTALSLQATDIHFIPRKHSYTIHMRSKGRLAPHGELSVREGERLISHFKFMSSLDIGEKRKPQSGSFHIDHSNLSLSLRISTLPTVLSRESLVMRLLPQQNILDLSQLSLFPDSLQKLLSLVSHAHGLIIFTGPTGSGKTTTLYSLIQHSVKELGRNVITLEDPVERNHDEWLQIQVNEKAGITYSTGLKAILRHDPDVIMVGEIRDEETARMAIRASLTGHLVLTTMHTRDTKGAVFRLLEFGLQWHEIQQTLIGVTAQRLVTILCPSCGEHGSVYCPCNRERRQAAVYEVLQGSSLQAVLKEAKGEDSTASYPLLKHALRKGIALGYLSQTEYDRWVLEEEKSE</sequence>
<evidence type="ECO:0000313" key="5">
    <source>
        <dbReference type="EMBL" id="KKB42924.1"/>
    </source>
</evidence>
<reference evidence="5" key="1">
    <citation type="submission" date="2015-02" db="EMBL/GenBank/DDBJ databases">
        <title>Genome Assembly of Bacillaceae bacterium MTCC 8252.</title>
        <authorList>
            <person name="Verma A."/>
            <person name="Khatri I."/>
            <person name="Mual P."/>
            <person name="Subramanian S."/>
            <person name="Krishnamurthi S."/>
        </authorList>
    </citation>
    <scope>NUCLEOTIDE SEQUENCE [LARGE SCALE GENOMIC DNA]</scope>
    <source>
        <strain evidence="5">MTCC 8252</strain>
    </source>
</reference>
<dbReference type="SMART" id="SM00382">
    <property type="entry name" value="AAA"/>
    <property type="match status" value="1"/>
</dbReference>
<dbReference type="PANTHER" id="PTHR30258:SF2">
    <property type="entry name" value="COMG OPERON PROTEIN 1"/>
    <property type="match status" value="1"/>
</dbReference>
<evidence type="ECO:0000256" key="1">
    <source>
        <dbReference type="ARBA" id="ARBA00006611"/>
    </source>
</evidence>
<name>A0A0F5IBE5_BACTR</name>
<proteinExistence type="inferred from homology"/>
<feature type="domain" description="Bacterial type II secretion system protein E" evidence="4">
    <location>
        <begin position="217"/>
        <end position="231"/>
    </location>
</feature>
<dbReference type="GO" id="GO:0016887">
    <property type="term" value="F:ATP hydrolysis activity"/>
    <property type="evidence" value="ECO:0007669"/>
    <property type="project" value="TreeGrafter"/>
</dbReference>
<evidence type="ECO:0000256" key="3">
    <source>
        <dbReference type="ARBA" id="ARBA00022840"/>
    </source>
</evidence>
<dbReference type="InterPro" id="IPR047667">
    <property type="entry name" value="ATPase_ComGA"/>
</dbReference>